<dbReference type="EMBL" id="WNHB01000007">
    <property type="protein sequence ID" value="MTT31528.1"/>
    <property type="molecule type" value="Genomic_DNA"/>
</dbReference>
<evidence type="ECO:0000256" key="2">
    <source>
        <dbReference type="ARBA" id="ARBA00006479"/>
    </source>
</evidence>
<dbReference type="Pfam" id="PF00480">
    <property type="entry name" value="ROK"/>
    <property type="match status" value="1"/>
</dbReference>
<proteinExistence type="inferred from homology"/>
<dbReference type="InterPro" id="IPR051804">
    <property type="entry name" value="Carb_Metab_Reg_Kinase/Isom"/>
</dbReference>
<comment type="similarity">
    <text evidence="2">Belongs to the ROK (NagC/XylR) family.</text>
</comment>
<evidence type="ECO:0000313" key="14">
    <source>
        <dbReference type="Proteomes" id="UP000440978"/>
    </source>
</evidence>
<keyword evidence="6" id="KW-0418">Kinase</keyword>
<dbReference type="GO" id="GO:0008865">
    <property type="term" value="F:fructokinase activity"/>
    <property type="evidence" value="ECO:0007669"/>
    <property type="project" value="UniProtKB-EC"/>
</dbReference>
<keyword evidence="8" id="KW-0067">ATP-binding</keyword>
<keyword evidence="5" id="KW-0547">Nucleotide-binding</keyword>
<dbReference type="CDD" id="cd24067">
    <property type="entry name" value="ASKHA_NBD_ROK_BsFRK-like"/>
    <property type="match status" value="1"/>
</dbReference>
<evidence type="ECO:0000256" key="12">
    <source>
        <dbReference type="ARBA" id="ARBA00048451"/>
    </source>
</evidence>
<keyword evidence="3" id="KW-0808">Transferase</keyword>
<dbReference type="RefSeq" id="WP_155217858.1">
    <property type="nucleotide sequence ID" value="NZ_WNHB01000007.1"/>
</dbReference>
<keyword evidence="4" id="KW-0479">Metal-binding</keyword>
<evidence type="ECO:0000256" key="6">
    <source>
        <dbReference type="ARBA" id="ARBA00022777"/>
    </source>
</evidence>
<keyword evidence="9" id="KW-0460">Magnesium</keyword>
<evidence type="ECO:0000256" key="3">
    <source>
        <dbReference type="ARBA" id="ARBA00022679"/>
    </source>
</evidence>
<protein>
    <recommendedName>
        <fullName evidence="11">fructokinase</fullName>
        <ecNumber evidence="11">2.7.1.4</ecNumber>
    </recommendedName>
</protein>
<evidence type="ECO:0000256" key="9">
    <source>
        <dbReference type="ARBA" id="ARBA00022842"/>
    </source>
</evidence>
<accession>A0A6N8CPF0</accession>
<dbReference type="InterPro" id="IPR049874">
    <property type="entry name" value="ROK_cs"/>
</dbReference>
<keyword evidence="14" id="KW-1185">Reference proteome</keyword>
<evidence type="ECO:0000256" key="8">
    <source>
        <dbReference type="ARBA" id="ARBA00022840"/>
    </source>
</evidence>
<evidence type="ECO:0000256" key="10">
    <source>
        <dbReference type="ARBA" id="ARBA00023277"/>
    </source>
</evidence>
<evidence type="ECO:0000256" key="7">
    <source>
        <dbReference type="ARBA" id="ARBA00022833"/>
    </source>
</evidence>
<name>A0A6N8CPF0_9BACI</name>
<dbReference type="FunFam" id="3.30.420.40:FF:000136">
    <property type="entry name" value="Putative fructokinase"/>
    <property type="match status" value="1"/>
</dbReference>
<dbReference type="PANTHER" id="PTHR42742">
    <property type="entry name" value="TRANSCRIPTIONAL REPRESSOR MPRA"/>
    <property type="match status" value="1"/>
</dbReference>
<evidence type="ECO:0000313" key="13">
    <source>
        <dbReference type="EMBL" id="MTT31528.1"/>
    </source>
</evidence>
<dbReference type="InterPro" id="IPR000600">
    <property type="entry name" value="ROK"/>
</dbReference>
<dbReference type="GO" id="GO:0046872">
    <property type="term" value="F:metal ion binding"/>
    <property type="evidence" value="ECO:0007669"/>
    <property type="project" value="UniProtKB-KW"/>
</dbReference>
<dbReference type="AlphaFoldDB" id="A0A6N8CPF0"/>
<gene>
    <name evidence="13" type="ORF">GMB86_05805</name>
</gene>
<dbReference type="FunFam" id="3.30.420.40:FF:000153">
    <property type="entry name" value="Putative fructokinase"/>
    <property type="match status" value="1"/>
</dbReference>
<dbReference type="GO" id="GO:0005524">
    <property type="term" value="F:ATP binding"/>
    <property type="evidence" value="ECO:0007669"/>
    <property type="project" value="UniProtKB-KW"/>
</dbReference>
<dbReference type="Proteomes" id="UP000440978">
    <property type="component" value="Unassembled WGS sequence"/>
</dbReference>
<dbReference type="OrthoDB" id="9783435at2"/>
<dbReference type="PROSITE" id="PS01125">
    <property type="entry name" value="ROK"/>
    <property type="match status" value="1"/>
</dbReference>
<dbReference type="Gene3D" id="3.30.420.40">
    <property type="match status" value="2"/>
</dbReference>
<keyword evidence="10" id="KW-0119">Carbohydrate metabolism</keyword>
<reference evidence="13 14" key="1">
    <citation type="submission" date="2019-11" db="EMBL/GenBank/DDBJ databases">
        <title>Terrilactibacillus tamarindus sp. nov. BCM23-1 isolated from bark of Tamarindus indica.</title>
        <authorList>
            <person name="Kingkaew E."/>
            <person name="Tanasupawat S."/>
        </authorList>
    </citation>
    <scope>NUCLEOTIDE SEQUENCE [LARGE SCALE GENOMIC DNA]</scope>
    <source>
        <strain evidence="13 14">BCM23-1</strain>
    </source>
</reference>
<organism evidence="13 14">
    <name type="scientific">Terrilactibacillus tamarindi</name>
    <dbReference type="NCBI Taxonomy" id="2599694"/>
    <lineage>
        <taxon>Bacteria</taxon>
        <taxon>Bacillati</taxon>
        <taxon>Bacillota</taxon>
        <taxon>Bacilli</taxon>
        <taxon>Bacillales</taxon>
        <taxon>Bacillaceae</taxon>
        <taxon>Terrilactibacillus</taxon>
    </lineage>
</organism>
<evidence type="ECO:0000256" key="11">
    <source>
        <dbReference type="ARBA" id="ARBA00038887"/>
    </source>
</evidence>
<keyword evidence="7" id="KW-0862">Zinc</keyword>
<comment type="cofactor">
    <cofactor evidence="1">
        <name>Mg(2+)</name>
        <dbReference type="ChEBI" id="CHEBI:18420"/>
    </cofactor>
</comment>
<dbReference type="EC" id="2.7.1.4" evidence="11"/>
<comment type="caution">
    <text evidence="13">The sequence shown here is derived from an EMBL/GenBank/DDBJ whole genome shotgun (WGS) entry which is preliminary data.</text>
</comment>
<dbReference type="InterPro" id="IPR043129">
    <property type="entry name" value="ATPase_NBD"/>
</dbReference>
<dbReference type="PANTHER" id="PTHR42742:SF3">
    <property type="entry name" value="FRUCTOKINASE"/>
    <property type="match status" value="1"/>
</dbReference>
<evidence type="ECO:0000256" key="5">
    <source>
        <dbReference type="ARBA" id="ARBA00022741"/>
    </source>
</evidence>
<evidence type="ECO:0000256" key="1">
    <source>
        <dbReference type="ARBA" id="ARBA00001946"/>
    </source>
</evidence>
<sequence>MIKLYKGKYIIEVNTLKLGAIEAGGTKFVCAVGNGEGEVFERMKVDTDHPDKTIPAVIEFFKTHQVDALGIASFGPVDVDKDSPTYGNITSTPKPGWKDYPFISHFEKELNIPVGFTTDVNGAALGELTYGAAKGLDGCLYITVGTGIGAGAISNHQLVQGFSHPEMGHILVRRHPEDHYEGHCPFHKDCLEGLAAGPAIEARWGKKGHLLTDHALAWEIEADYLAQALMQYILVLAPKRIIMGGGVMKQERLFPLIREKVKDLLNGYVAFPQVAEHIDDYIVPPGLGDNAGITGALILAGEAYKTVKVK</sequence>
<dbReference type="SUPFAM" id="SSF53067">
    <property type="entry name" value="Actin-like ATPase domain"/>
    <property type="match status" value="1"/>
</dbReference>
<comment type="catalytic activity">
    <reaction evidence="12">
        <text>D-fructose + ATP = D-fructose 6-phosphate + ADP + H(+)</text>
        <dbReference type="Rhea" id="RHEA:16125"/>
        <dbReference type="ChEBI" id="CHEBI:15378"/>
        <dbReference type="ChEBI" id="CHEBI:30616"/>
        <dbReference type="ChEBI" id="CHEBI:37721"/>
        <dbReference type="ChEBI" id="CHEBI:61527"/>
        <dbReference type="ChEBI" id="CHEBI:456216"/>
        <dbReference type="EC" id="2.7.1.4"/>
    </reaction>
</comment>
<evidence type="ECO:0000256" key="4">
    <source>
        <dbReference type="ARBA" id="ARBA00022723"/>
    </source>
</evidence>